<reference evidence="9" key="1">
    <citation type="submission" date="2021-06" db="EMBL/GenBank/DDBJ databases">
        <title>Vibrio nov. sp., novel gut bacterium isolated from Yellow Sea oyster.</title>
        <authorList>
            <person name="Muhammad N."/>
            <person name="Nguyen T.H."/>
            <person name="Lee Y.-J."/>
            <person name="Ko J."/>
            <person name="Kim S.-G."/>
        </authorList>
    </citation>
    <scope>NUCLEOTIDE SEQUENCE</scope>
    <source>
        <strain evidence="9">OG9-811</strain>
    </source>
</reference>
<proteinExistence type="inferred from homology"/>
<feature type="transmembrane region" description="Helical" evidence="7">
    <location>
        <begin position="78"/>
        <end position="97"/>
    </location>
</feature>
<organism evidence="9 10">
    <name type="scientific">Vibrio ostreae</name>
    <dbReference type="NCBI Taxonomy" id="2841925"/>
    <lineage>
        <taxon>Bacteria</taxon>
        <taxon>Pseudomonadati</taxon>
        <taxon>Pseudomonadota</taxon>
        <taxon>Gammaproteobacteria</taxon>
        <taxon>Vibrionales</taxon>
        <taxon>Vibrionaceae</taxon>
        <taxon>Vibrio</taxon>
    </lineage>
</organism>
<dbReference type="RefSeq" id="WP_218561764.1">
    <property type="nucleotide sequence ID" value="NZ_CP076642.1"/>
</dbReference>
<keyword evidence="6" id="KW-0813">Transport</keyword>
<keyword evidence="6" id="KW-0653">Protein transport</keyword>
<keyword evidence="10" id="KW-1185">Reference proteome</keyword>
<accession>A0A975U669</accession>
<dbReference type="PANTHER" id="PTHR30625:SF3">
    <property type="entry name" value="TOL-PAL SYSTEM PROTEIN TOLQ"/>
    <property type="match status" value="1"/>
</dbReference>
<evidence type="ECO:0000313" key="9">
    <source>
        <dbReference type="EMBL" id="QXO15913.1"/>
    </source>
</evidence>
<comment type="subcellular location">
    <subcellularLocation>
        <location evidence="1">Cell membrane</location>
        <topology evidence="1">Multi-pass membrane protein</topology>
    </subcellularLocation>
    <subcellularLocation>
        <location evidence="6">Membrane</location>
        <topology evidence="6">Multi-pass membrane protein</topology>
    </subcellularLocation>
</comment>
<dbReference type="EMBL" id="CP076642">
    <property type="protein sequence ID" value="QXO15913.1"/>
    <property type="molecule type" value="Genomic_DNA"/>
</dbReference>
<dbReference type="AlphaFoldDB" id="A0A975U669"/>
<dbReference type="Pfam" id="PF01618">
    <property type="entry name" value="MotA_ExbB"/>
    <property type="match status" value="1"/>
</dbReference>
<evidence type="ECO:0000256" key="3">
    <source>
        <dbReference type="ARBA" id="ARBA00022692"/>
    </source>
</evidence>
<dbReference type="Proteomes" id="UP000694232">
    <property type="component" value="Chromosome 2"/>
</dbReference>
<evidence type="ECO:0000256" key="6">
    <source>
        <dbReference type="RuleBase" id="RU004057"/>
    </source>
</evidence>
<evidence type="ECO:0000256" key="2">
    <source>
        <dbReference type="ARBA" id="ARBA00022475"/>
    </source>
</evidence>
<feature type="transmembrane region" description="Helical" evidence="7">
    <location>
        <begin position="103"/>
        <end position="127"/>
    </location>
</feature>
<sequence length="156" mass="16796">MIHGLTIGILHHVVEWLLYPVLLALGIALLAVIWEAGTFISEGLGSLRHLSPTNIGLFADYAEKRLERVDLLSRTGPILGLMGTLIPLGPGLAALSNGDLSQLATAMMVAFDTTVLGLGIGLVGYTLGRVRRRWYEQIFQQLESGQANAEALHEPA</sequence>
<evidence type="ECO:0000256" key="1">
    <source>
        <dbReference type="ARBA" id="ARBA00004651"/>
    </source>
</evidence>
<keyword evidence="2" id="KW-1003">Cell membrane</keyword>
<keyword evidence="4 7" id="KW-1133">Transmembrane helix</keyword>
<keyword evidence="3 7" id="KW-0812">Transmembrane</keyword>
<evidence type="ECO:0000256" key="5">
    <source>
        <dbReference type="ARBA" id="ARBA00023136"/>
    </source>
</evidence>
<dbReference type="InterPro" id="IPR002898">
    <property type="entry name" value="MotA_ExbB_proton_chnl"/>
</dbReference>
<feature type="domain" description="MotA/TolQ/ExbB proton channel" evidence="8">
    <location>
        <begin position="60"/>
        <end position="143"/>
    </location>
</feature>
<evidence type="ECO:0000256" key="7">
    <source>
        <dbReference type="SAM" id="Phobius"/>
    </source>
</evidence>
<comment type="similarity">
    <text evidence="6">Belongs to the exbB/tolQ family.</text>
</comment>
<dbReference type="InterPro" id="IPR050790">
    <property type="entry name" value="ExbB/TolQ_transport"/>
</dbReference>
<dbReference type="KEGG" id="vos:KNV97_05805"/>
<keyword evidence="5 7" id="KW-0472">Membrane</keyword>
<evidence type="ECO:0000256" key="4">
    <source>
        <dbReference type="ARBA" id="ARBA00022989"/>
    </source>
</evidence>
<protein>
    <submittedName>
        <fullName evidence="9">MotA/TolQ/ExbB proton channel family protein</fullName>
    </submittedName>
</protein>
<dbReference type="PANTHER" id="PTHR30625">
    <property type="entry name" value="PROTEIN TOLQ"/>
    <property type="match status" value="1"/>
</dbReference>
<dbReference type="GO" id="GO:0005886">
    <property type="term" value="C:plasma membrane"/>
    <property type="evidence" value="ECO:0007669"/>
    <property type="project" value="UniProtKB-SubCell"/>
</dbReference>
<evidence type="ECO:0000259" key="8">
    <source>
        <dbReference type="Pfam" id="PF01618"/>
    </source>
</evidence>
<feature type="transmembrane region" description="Helical" evidence="7">
    <location>
        <begin position="16"/>
        <end position="40"/>
    </location>
</feature>
<gene>
    <name evidence="9" type="ORF">KNV97_05805</name>
</gene>
<dbReference type="GO" id="GO:0017038">
    <property type="term" value="P:protein import"/>
    <property type="evidence" value="ECO:0007669"/>
    <property type="project" value="TreeGrafter"/>
</dbReference>
<evidence type="ECO:0000313" key="10">
    <source>
        <dbReference type="Proteomes" id="UP000694232"/>
    </source>
</evidence>
<name>A0A975U669_9VIBR</name>